<evidence type="ECO:0000313" key="10">
    <source>
        <dbReference type="Proteomes" id="UP000611945"/>
    </source>
</evidence>
<dbReference type="Gene3D" id="2.40.10.350">
    <property type="entry name" value="Rod shape-determining protein MreC, domain 2"/>
    <property type="match status" value="1"/>
</dbReference>
<dbReference type="InterPro" id="IPR042177">
    <property type="entry name" value="Cell/Rod_1"/>
</dbReference>
<dbReference type="Gene3D" id="2.40.10.340">
    <property type="entry name" value="Rod shape-determining protein MreC, domain 1"/>
    <property type="match status" value="1"/>
</dbReference>
<evidence type="ECO:0000256" key="5">
    <source>
        <dbReference type="PIRNR" id="PIRNR038471"/>
    </source>
</evidence>
<dbReference type="EMBL" id="JACSQG010000001">
    <property type="protein sequence ID" value="MBD7976061.1"/>
    <property type="molecule type" value="Genomic_DNA"/>
</dbReference>
<evidence type="ECO:0000256" key="7">
    <source>
        <dbReference type="SAM" id="MobiDB-lite"/>
    </source>
</evidence>
<protein>
    <recommendedName>
        <fullName evidence="2 5">Cell shape-determining protein MreC</fullName>
    </recommendedName>
    <alternativeName>
        <fullName evidence="4 5">Cell shape protein MreC</fullName>
    </alternativeName>
</protein>
<evidence type="ECO:0000259" key="8">
    <source>
        <dbReference type="Pfam" id="PF04085"/>
    </source>
</evidence>
<accession>A0ABR8TJW6</accession>
<gene>
    <name evidence="9" type="primary">mreC</name>
    <name evidence="9" type="ORF">H9642_02525</name>
</gene>
<evidence type="ECO:0000256" key="4">
    <source>
        <dbReference type="ARBA" id="ARBA00032089"/>
    </source>
</evidence>
<dbReference type="InterPro" id="IPR007221">
    <property type="entry name" value="MreC"/>
</dbReference>
<dbReference type="PANTHER" id="PTHR34138:SF1">
    <property type="entry name" value="CELL SHAPE-DETERMINING PROTEIN MREC"/>
    <property type="match status" value="1"/>
</dbReference>
<feature type="coiled-coil region" evidence="6">
    <location>
        <begin position="70"/>
        <end position="97"/>
    </location>
</feature>
<proteinExistence type="inferred from homology"/>
<evidence type="ECO:0000256" key="3">
    <source>
        <dbReference type="ARBA" id="ARBA00022960"/>
    </source>
</evidence>
<dbReference type="RefSeq" id="WP_350027852.1">
    <property type="nucleotide sequence ID" value="NZ_JACSQG010000001.1"/>
</dbReference>
<evidence type="ECO:0000313" key="9">
    <source>
        <dbReference type="EMBL" id="MBD7976061.1"/>
    </source>
</evidence>
<comment type="similarity">
    <text evidence="1 5">Belongs to the MreC family.</text>
</comment>
<reference evidence="9 10" key="1">
    <citation type="submission" date="2020-08" db="EMBL/GenBank/DDBJ databases">
        <title>A Genomic Blueprint of the Chicken Gut Microbiome.</title>
        <authorList>
            <person name="Gilroy R."/>
            <person name="Ravi A."/>
            <person name="Getino M."/>
            <person name="Pursley I."/>
            <person name="Horton D.L."/>
            <person name="Alikhan N.-F."/>
            <person name="Baker D."/>
            <person name="Gharbi K."/>
            <person name="Hall N."/>
            <person name="Watson M."/>
            <person name="Adriaenssens E.M."/>
            <person name="Foster-Nyarko E."/>
            <person name="Jarju S."/>
            <person name="Secka A."/>
            <person name="Antonio M."/>
            <person name="Oren A."/>
            <person name="Chaudhuri R."/>
            <person name="La Ragione R.M."/>
            <person name="Hildebrand F."/>
            <person name="Pallen M.J."/>
        </authorList>
    </citation>
    <scope>NUCLEOTIDE SEQUENCE [LARGE SCALE GENOMIC DNA]</scope>
    <source>
        <strain evidence="9 10">Sa2CUA2</strain>
    </source>
</reference>
<evidence type="ECO:0000256" key="1">
    <source>
        <dbReference type="ARBA" id="ARBA00009369"/>
    </source>
</evidence>
<dbReference type="PANTHER" id="PTHR34138">
    <property type="entry name" value="CELL SHAPE-DETERMINING PROTEIN MREC"/>
    <property type="match status" value="1"/>
</dbReference>
<name>A0ABR8TJW6_9PSED</name>
<comment type="function">
    <text evidence="5">Involved in formation and maintenance of cell shape.</text>
</comment>
<sequence length="319" mass="34768">MKPLFAKGPSLSVRLLAFTVLSAVLMVVDARFDALKPVRSQLGLILTPVYWITDLPLRAWEGISEQFASRSELLAENQKLKAEALLLQRRLQKLATLTEQNVRLRELLNSSALVDDKVIVGELIGLDPNPFTQRIIIDKGARDGVFVGQPVLDASGLMGQVVEVMPYFSRVLLITDVTHSIPVQINRNGLRAIASGTGNTEYLELRHVAETADIKVGDLLVSSGLGQRFPAGYPVAQIKEVNHDSGQPFLQVRAEPTAMLNRSRYLLLVFNDSRSPEERASAAAEAQLRADGKLSEPVAPGPAGSKPAEPVADEQEPQP</sequence>
<dbReference type="InterPro" id="IPR042175">
    <property type="entry name" value="Cell/Rod_MreC_2"/>
</dbReference>
<keyword evidence="3 5" id="KW-0133">Cell shape</keyword>
<feature type="domain" description="Rod shape-determining protein MreC beta-barrel core" evidence="8">
    <location>
        <begin position="124"/>
        <end position="269"/>
    </location>
</feature>
<keyword evidence="10" id="KW-1185">Reference proteome</keyword>
<feature type="region of interest" description="Disordered" evidence="7">
    <location>
        <begin position="278"/>
        <end position="319"/>
    </location>
</feature>
<evidence type="ECO:0000256" key="2">
    <source>
        <dbReference type="ARBA" id="ARBA00013855"/>
    </source>
</evidence>
<comment type="caution">
    <text evidence="9">The sequence shown here is derived from an EMBL/GenBank/DDBJ whole genome shotgun (WGS) entry which is preliminary data.</text>
</comment>
<organism evidence="9 10">
    <name type="scientific">Serpens gallinarum</name>
    <dbReference type="NCBI Taxonomy" id="2763075"/>
    <lineage>
        <taxon>Bacteria</taxon>
        <taxon>Pseudomonadati</taxon>
        <taxon>Pseudomonadota</taxon>
        <taxon>Gammaproteobacteria</taxon>
        <taxon>Pseudomonadales</taxon>
        <taxon>Pseudomonadaceae</taxon>
        <taxon>Pseudomonas</taxon>
    </lineage>
</organism>
<evidence type="ECO:0000256" key="6">
    <source>
        <dbReference type="SAM" id="Coils"/>
    </source>
</evidence>
<dbReference type="Proteomes" id="UP000611945">
    <property type="component" value="Unassembled WGS sequence"/>
</dbReference>
<keyword evidence="6" id="KW-0175">Coiled coil</keyword>
<dbReference type="NCBIfam" id="TIGR00219">
    <property type="entry name" value="mreC"/>
    <property type="match status" value="1"/>
</dbReference>
<dbReference type="InterPro" id="IPR055342">
    <property type="entry name" value="MreC_beta-barrel_core"/>
</dbReference>
<dbReference type="PIRSF" id="PIRSF038471">
    <property type="entry name" value="MreC"/>
    <property type="match status" value="1"/>
</dbReference>
<dbReference type="Pfam" id="PF04085">
    <property type="entry name" value="MreC"/>
    <property type="match status" value="1"/>
</dbReference>